<proteinExistence type="predicted"/>
<evidence type="ECO:0000313" key="1">
    <source>
        <dbReference type="EMBL" id="TNV80977.1"/>
    </source>
</evidence>
<dbReference type="AlphaFoldDB" id="A0A8J8NS72"/>
<evidence type="ECO:0000313" key="2">
    <source>
        <dbReference type="Proteomes" id="UP000785679"/>
    </source>
</evidence>
<dbReference type="EMBL" id="RRYP01006750">
    <property type="protein sequence ID" value="TNV80977.1"/>
    <property type="molecule type" value="Genomic_DNA"/>
</dbReference>
<reference evidence="1" key="1">
    <citation type="submission" date="2019-06" db="EMBL/GenBank/DDBJ databases">
        <authorList>
            <person name="Zheng W."/>
        </authorList>
    </citation>
    <scope>NUCLEOTIDE SEQUENCE</scope>
    <source>
        <strain evidence="1">QDHG01</strain>
    </source>
</reference>
<name>A0A8J8NS72_HALGN</name>
<sequence>MKGQRTRGRYGVQTNKTLRNNPRVLSDADSKALTYLEYSTSFPFYNYGRSLFKQEQTSYEEGKGRKRLCPLCKAKEKSALKDFQRRRMCRVLPFPFQCQKFLYRPRDEMAGCITCKENCRYKINPDYFNHLPRYEDHKLKDFQIPEKEKIDKQERKKRYKVNDMGQHRVKKMSKRMAEALEEYPEEIKVEPTYKSFHSKDYNNSIAKFSAFSYEAQLLDHPKMQKARKKFPSKSNAHIVLKDRPSKCPCGDCFKCKFDNRRKLKKEELRETMDELQEYWVQYQRDGMLYYR</sequence>
<protein>
    <submittedName>
        <fullName evidence="1">Uncharacterized protein</fullName>
    </submittedName>
</protein>
<accession>A0A8J8NS72</accession>
<keyword evidence="2" id="KW-1185">Reference proteome</keyword>
<comment type="caution">
    <text evidence="1">The sequence shown here is derived from an EMBL/GenBank/DDBJ whole genome shotgun (WGS) entry which is preliminary data.</text>
</comment>
<gene>
    <name evidence="1" type="ORF">FGO68_gene3878</name>
</gene>
<dbReference type="Proteomes" id="UP000785679">
    <property type="component" value="Unassembled WGS sequence"/>
</dbReference>
<organism evidence="1 2">
    <name type="scientific">Halteria grandinella</name>
    <dbReference type="NCBI Taxonomy" id="5974"/>
    <lineage>
        <taxon>Eukaryota</taxon>
        <taxon>Sar</taxon>
        <taxon>Alveolata</taxon>
        <taxon>Ciliophora</taxon>
        <taxon>Intramacronucleata</taxon>
        <taxon>Spirotrichea</taxon>
        <taxon>Stichotrichia</taxon>
        <taxon>Sporadotrichida</taxon>
        <taxon>Halteriidae</taxon>
        <taxon>Halteria</taxon>
    </lineage>
</organism>